<sequence>MVVNKIFLGSLQGSLVLAQSRIVYRATAFAGLAGMCTQAFRVQVNQRVNLSQLVAEHGANGHLDAVQLDEHAVTQPLIKLIEVNWAYPGFSDT</sequence>
<protein>
    <submittedName>
        <fullName evidence="1">Uncharacterized protein</fullName>
    </submittedName>
</protein>
<evidence type="ECO:0000313" key="2">
    <source>
        <dbReference type="Proteomes" id="UP000000936"/>
    </source>
</evidence>
<gene>
    <name evidence="1" type="ordered locus">PFREUD_21330</name>
</gene>
<dbReference type="STRING" id="754252.PFREUD_21330"/>
<reference evidence="1 2" key="1">
    <citation type="journal article" date="2010" name="PLoS ONE">
        <title>The complete genome of Propionibacterium freudenreichii CIRM-BIA1, a hardy actinobacterium with food and probiotic applications.</title>
        <authorList>
            <person name="Falentin H."/>
            <person name="Deutsch S.M."/>
            <person name="Jan G."/>
            <person name="Loux V."/>
            <person name="Thierry A."/>
            <person name="Parayre S."/>
            <person name="Maillard M.B."/>
            <person name="Dherbecourt J."/>
            <person name="Cousin F.J."/>
            <person name="Jardin J."/>
            <person name="Siguier P."/>
            <person name="Couloux A."/>
            <person name="Barbe V."/>
            <person name="Vacherie B."/>
            <person name="Wincker P."/>
            <person name="Gibrat J.F."/>
            <person name="Gaillardin C."/>
            <person name="Lortal S."/>
        </authorList>
    </citation>
    <scope>NUCLEOTIDE SEQUENCE [LARGE SCALE GENOMIC DNA]</scope>
    <source>
        <strain evidence="2">ATCC 9614 / DSM 4902 / CIP 103027 / NCIMB 8099 / CIRM-BIA1</strain>
    </source>
</reference>
<accession>D7GGH3</accession>
<evidence type="ECO:0000313" key="1">
    <source>
        <dbReference type="EMBL" id="CBL57634.1"/>
    </source>
</evidence>
<proteinExistence type="predicted"/>
<dbReference type="EMBL" id="FN806773">
    <property type="protein sequence ID" value="CBL57634.1"/>
    <property type="molecule type" value="Genomic_DNA"/>
</dbReference>
<name>D7GGH3_PROFC</name>
<dbReference type="AlphaFoldDB" id="D7GGH3"/>
<organism evidence="1 2">
    <name type="scientific">Propionibacterium freudenreichii subsp. shermanii (strain ATCC 9614 / DSM 4902 / CIP 103027 / NCIMB 8099 / CIRM-BIA1)</name>
    <dbReference type="NCBI Taxonomy" id="754252"/>
    <lineage>
        <taxon>Bacteria</taxon>
        <taxon>Bacillati</taxon>
        <taxon>Actinomycetota</taxon>
        <taxon>Actinomycetes</taxon>
        <taxon>Propionibacteriales</taxon>
        <taxon>Propionibacteriaceae</taxon>
        <taxon>Propionibacterium</taxon>
    </lineage>
</organism>
<dbReference type="HOGENOM" id="CLU_2397227_0_0_11"/>
<dbReference type="Proteomes" id="UP000000936">
    <property type="component" value="Chromosome"/>
</dbReference>
<keyword evidence="2" id="KW-1185">Reference proteome</keyword>
<dbReference type="KEGG" id="pfr:PFREUD_21330"/>